<dbReference type="Proteomes" id="UP000327013">
    <property type="component" value="Chromosome 4"/>
</dbReference>
<dbReference type="AlphaFoldDB" id="A0A660KNT6"/>
<dbReference type="EMBL" id="CM017324">
    <property type="protein sequence ID" value="KAE8037381.1"/>
    <property type="molecule type" value="Genomic_DNA"/>
</dbReference>
<dbReference type="OrthoDB" id="1700296at2759"/>
<dbReference type="PANTHER" id="PTHR34569:SF2">
    <property type="entry name" value="EXPRESSED PROTEIN"/>
    <property type="match status" value="1"/>
</dbReference>
<keyword evidence="2" id="KW-1185">Reference proteome</keyword>
<accession>A0A660KNT6</accession>
<evidence type="ECO:0000313" key="1">
    <source>
        <dbReference type="EMBL" id="KAE8037381.1"/>
    </source>
</evidence>
<organism evidence="1 2">
    <name type="scientific">Carpinus fangiana</name>
    <dbReference type="NCBI Taxonomy" id="176857"/>
    <lineage>
        <taxon>Eukaryota</taxon>
        <taxon>Viridiplantae</taxon>
        <taxon>Streptophyta</taxon>
        <taxon>Embryophyta</taxon>
        <taxon>Tracheophyta</taxon>
        <taxon>Spermatophyta</taxon>
        <taxon>Magnoliopsida</taxon>
        <taxon>eudicotyledons</taxon>
        <taxon>Gunneridae</taxon>
        <taxon>Pentapetalae</taxon>
        <taxon>rosids</taxon>
        <taxon>fabids</taxon>
        <taxon>Fagales</taxon>
        <taxon>Betulaceae</taxon>
        <taxon>Carpinus</taxon>
    </lineage>
</organism>
<reference evidence="1 2" key="1">
    <citation type="submission" date="2019-06" db="EMBL/GenBank/DDBJ databases">
        <title>A chromosomal-level reference genome of Carpinus fangiana (Coryloideae, Betulaceae).</title>
        <authorList>
            <person name="Yang X."/>
            <person name="Wang Z."/>
            <person name="Zhang L."/>
            <person name="Hao G."/>
            <person name="Liu J."/>
            <person name="Yang Y."/>
        </authorList>
    </citation>
    <scope>NUCLEOTIDE SEQUENCE [LARGE SCALE GENOMIC DNA]</scope>
    <source>
        <strain evidence="1">Cfa_2016G</strain>
        <tissue evidence="1">Leaf</tissue>
    </source>
</reference>
<proteinExistence type="predicted"/>
<sequence length="137" mass="15288">MQSNKFMDSSGSSTQSHRRLFFIKSLQSQSFPRTAREDATFAAAESSEDSPLLAYTSLRDLMPPSRGRDFRSKSFEAQSAQEIHITNFLVKKAAMAYLQPIPMPGRSASSIWHRVWERVSPPVNACIKAVGRSCSSD</sequence>
<dbReference type="PANTHER" id="PTHR34569">
    <property type="entry name" value="EXPRESSED PROTEIN"/>
    <property type="match status" value="1"/>
</dbReference>
<gene>
    <name evidence="1" type="ORF">FH972_009970</name>
</gene>
<protein>
    <submittedName>
        <fullName evidence="1">Uncharacterized protein</fullName>
    </submittedName>
</protein>
<evidence type="ECO:0000313" key="2">
    <source>
        <dbReference type="Proteomes" id="UP000327013"/>
    </source>
</evidence>
<name>A0A660KNT6_9ROSI</name>